<dbReference type="AlphaFoldDB" id="A0A943UWQ9"/>
<dbReference type="SMART" id="SM00220">
    <property type="entry name" value="S_TKc"/>
    <property type="match status" value="1"/>
</dbReference>
<keyword evidence="3" id="KW-0808">Transferase</keyword>
<evidence type="ECO:0000256" key="5">
    <source>
        <dbReference type="ARBA" id="ARBA00022777"/>
    </source>
</evidence>
<gene>
    <name evidence="9" type="ORF">KH142_02255</name>
</gene>
<feature type="domain" description="Protein kinase" evidence="8">
    <location>
        <begin position="14"/>
        <end position="258"/>
    </location>
</feature>
<keyword evidence="7" id="KW-1133">Transmembrane helix</keyword>
<evidence type="ECO:0000256" key="3">
    <source>
        <dbReference type="ARBA" id="ARBA00022679"/>
    </source>
</evidence>
<feature type="transmembrane region" description="Helical" evidence="7">
    <location>
        <begin position="379"/>
        <end position="405"/>
    </location>
</feature>
<dbReference type="GO" id="GO:0004674">
    <property type="term" value="F:protein serine/threonine kinase activity"/>
    <property type="evidence" value="ECO:0007669"/>
    <property type="project" value="UniProtKB-KW"/>
</dbReference>
<dbReference type="Gene3D" id="1.10.510.10">
    <property type="entry name" value="Transferase(Phosphotransferase) domain 1"/>
    <property type="match status" value="1"/>
</dbReference>
<evidence type="ECO:0000313" key="9">
    <source>
        <dbReference type="EMBL" id="MBS6940302.1"/>
    </source>
</evidence>
<dbReference type="EMBL" id="JAGZSV010000022">
    <property type="protein sequence ID" value="MBS6940302.1"/>
    <property type="molecule type" value="Genomic_DNA"/>
</dbReference>
<evidence type="ECO:0000256" key="2">
    <source>
        <dbReference type="ARBA" id="ARBA00022527"/>
    </source>
</evidence>
<reference evidence="9" key="1">
    <citation type="submission" date="2021-02" db="EMBL/GenBank/DDBJ databases">
        <title>Infant gut strain persistence is associated with maternal origin, phylogeny, and functional potential including surface adhesion and iron acquisition.</title>
        <authorList>
            <person name="Lou Y.C."/>
        </authorList>
    </citation>
    <scope>NUCLEOTIDE SEQUENCE</scope>
    <source>
        <strain evidence="9">L2_039_000G1_dasL2_039_000G1_concoct_11</strain>
    </source>
</reference>
<dbReference type="EC" id="2.7.11.1" evidence="1"/>
<dbReference type="Pfam" id="PF00069">
    <property type="entry name" value="Pkinase"/>
    <property type="match status" value="1"/>
</dbReference>
<evidence type="ECO:0000256" key="7">
    <source>
        <dbReference type="SAM" id="Phobius"/>
    </source>
</evidence>
<evidence type="ECO:0000256" key="1">
    <source>
        <dbReference type="ARBA" id="ARBA00012513"/>
    </source>
</evidence>
<keyword evidence="7" id="KW-0812">Transmembrane</keyword>
<feature type="transmembrane region" description="Helical" evidence="7">
    <location>
        <begin position="417"/>
        <end position="439"/>
    </location>
</feature>
<keyword evidence="2" id="KW-0723">Serine/threonine-protein kinase</keyword>
<dbReference type="PANTHER" id="PTHR43289">
    <property type="entry name" value="MITOGEN-ACTIVATED PROTEIN KINASE KINASE KINASE 20-RELATED"/>
    <property type="match status" value="1"/>
</dbReference>
<keyword evidence="6" id="KW-0067">ATP-binding</keyword>
<feature type="transmembrane region" description="Helical" evidence="7">
    <location>
        <begin position="460"/>
        <end position="477"/>
    </location>
</feature>
<evidence type="ECO:0000256" key="6">
    <source>
        <dbReference type="ARBA" id="ARBA00022840"/>
    </source>
</evidence>
<keyword evidence="4" id="KW-0547">Nucleotide-binding</keyword>
<sequence>MSEHLDALQREECYRVDAVLKESAYEITQRVMFVGRNGAEQGPFIRKYIKRDAGLGSVYRRMHEAQRYGRRFRFLPRISDCYTLGEDDVVVMEYVWGETLQDAVYRCGPSAAFAADVFPRLCDAVLELHEGFDAPIIHRDLKPSNIMISRDSLTIIDLGIARFYKDDAADDTRHFGTRAYAPPEQFGYGQTTVRSDVYALGMLLYFCLVEKTPDARVREEGFFDERIPEPLRAVLMRAIEFDPDRRYADVRELRAAFCAAARACGYGAIVSEAHAACGLARPAPPSGHAPAPSGDAGPKEPCVLRAGCDAAPDGAHPASCGAFRPPSRSLSGRAQAGLDAREGGFAPPRRPRVSAASRAKAAFSEARRMLFEVKSRMPAALLVAWNTAVCASAAVLLIGCIMAAFSPNEHDAAYPLWFRVLEYLVVGASSIVFLAYALADKRPLYERFAHFPRFSWWRQAAFFALYVLFAFALLGQIEPFVA</sequence>
<dbReference type="PROSITE" id="PS50011">
    <property type="entry name" value="PROTEIN_KINASE_DOM"/>
    <property type="match status" value="1"/>
</dbReference>
<dbReference type="InterPro" id="IPR011009">
    <property type="entry name" value="Kinase-like_dom_sf"/>
</dbReference>
<keyword evidence="5 9" id="KW-0418">Kinase</keyword>
<comment type="caution">
    <text evidence="9">The sequence shown here is derived from an EMBL/GenBank/DDBJ whole genome shotgun (WGS) entry which is preliminary data.</text>
</comment>
<protein>
    <recommendedName>
        <fullName evidence="1">non-specific serine/threonine protein kinase</fullName>
        <ecNumber evidence="1">2.7.11.1</ecNumber>
    </recommendedName>
</protein>
<proteinExistence type="predicted"/>
<dbReference type="Proteomes" id="UP000727506">
    <property type="component" value="Unassembled WGS sequence"/>
</dbReference>
<evidence type="ECO:0000313" key="10">
    <source>
        <dbReference type="Proteomes" id="UP000727506"/>
    </source>
</evidence>
<dbReference type="PANTHER" id="PTHR43289:SF6">
    <property type="entry name" value="SERINE_THREONINE-PROTEIN KINASE NEKL-3"/>
    <property type="match status" value="1"/>
</dbReference>
<dbReference type="GO" id="GO:0005524">
    <property type="term" value="F:ATP binding"/>
    <property type="evidence" value="ECO:0007669"/>
    <property type="project" value="UniProtKB-KW"/>
</dbReference>
<evidence type="ECO:0000256" key="4">
    <source>
        <dbReference type="ARBA" id="ARBA00022741"/>
    </source>
</evidence>
<keyword evidence="7" id="KW-0472">Membrane</keyword>
<dbReference type="InterPro" id="IPR008271">
    <property type="entry name" value="Ser/Thr_kinase_AS"/>
</dbReference>
<dbReference type="InterPro" id="IPR000719">
    <property type="entry name" value="Prot_kinase_dom"/>
</dbReference>
<dbReference type="PROSITE" id="PS00108">
    <property type="entry name" value="PROTEIN_KINASE_ST"/>
    <property type="match status" value="1"/>
</dbReference>
<evidence type="ECO:0000259" key="8">
    <source>
        <dbReference type="PROSITE" id="PS50011"/>
    </source>
</evidence>
<accession>A0A943UWQ9</accession>
<dbReference type="SUPFAM" id="SSF56112">
    <property type="entry name" value="Protein kinase-like (PK-like)"/>
    <property type="match status" value="1"/>
</dbReference>
<organism evidence="9 10">
    <name type="scientific">Slackia piriformis</name>
    <dbReference type="NCBI Taxonomy" id="626934"/>
    <lineage>
        <taxon>Bacteria</taxon>
        <taxon>Bacillati</taxon>
        <taxon>Actinomycetota</taxon>
        <taxon>Coriobacteriia</taxon>
        <taxon>Eggerthellales</taxon>
        <taxon>Eggerthellaceae</taxon>
        <taxon>Slackia</taxon>
    </lineage>
</organism>
<name>A0A943UWQ9_9ACTN</name>